<protein>
    <submittedName>
        <fullName evidence="2">Uncharacterized protein</fullName>
    </submittedName>
</protein>
<reference evidence="2" key="1">
    <citation type="submission" date="2022-04" db="EMBL/GenBank/DDBJ databases">
        <title>Carnegiea gigantea Genome sequencing and assembly v2.</title>
        <authorList>
            <person name="Copetti D."/>
            <person name="Sanderson M.J."/>
            <person name="Burquez A."/>
            <person name="Wojciechowski M.F."/>
        </authorList>
    </citation>
    <scope>NUCLEOTIDE SEQUENCE</scope>
    <source>
        <strain evidence="2">SGP5-SGP5p</strain>
        <tissue evidence="2">Aerial part</tissue>
    </source>
</reference>
<evidence type="ECO:0000313" key="3">
    <source>
        <dbReference type="Proteomes" id="UP001153076"/>
    </source>
</evidence>
<keyword evidence="3" id="KW-1185">Reference proteome</keyword>
<evidence type="ECO:0000313" key="2">
    <source>
        <dbReference type="EMBL" id="KAJ8422884.1"/>
    </source>
</evidence>
<dbReference type="OrthoDB" id="1752268at2759"/>
<feature type="compositionally biased region" description="Basic and acidic residues" evidence="1">
    <location>
        <begin position="39"/>
        <end position="56"/>
    </location>
</feature>
<gene>
    <name evidence="2" type="ORF">Cgig2_027367</name>
</gene>
<dbReference type="AlphaFoldDB" id="A0A9Q1JHG8"/>
<evidence type="ECO:0000256" key="1">
    <source>
        <dbReference type="SAM" id="MobiDB-lite"/>
    </source>
</evidence>
<accession>A0A9Q1JHG8</accession>
<dbReference type="Proteomes" id="UP001153076">
    <property type="component" value="Unassembled WGS sequence"/>
</dbReference>
<proteinExistence type="predicted"/>
<comment type="caution">
    <text evidence="2">The sequence shown here is derived from an EMBL/GenBank/DDBJ whole genome shotgun (WGS) entry which is preliminary data.</text>
</comment>
<organism evidence="2 3">
    <name type="scientific">Carnegiea gigantea</name>
    <dbReference type="NCBI Taxonomy" id="171969"/>
    <lineage>
        <taxon>Eukaryota</taxon>
        <taxon>Viridiplantae</taxon>
        <taxon>Streptophyta</taxon>
        <taxon>Embryophyta</taxon>
        <taxon>Tracheophyta</taxon>
        <taxon>Spermatophyta</taxon>
        <taxon>Magnoliopsida</taxon>
        <taxon>eudicotyledons</taxon>
        <taxon>Gunneridae</taxon>
        <taxon>Pentapetalae</taxon>
        <taxon>Caryophyllales</taxon>
        <taxon>Cactineae</taxon>
        <taxon>Cactaceae</taxon>
        <taxon>Cactoideae</taxon>
        <taxon>Echinocereeae</taxon>
        <taxon>Carnegiea</taxon>
    </lineage>
</organism>
<dbReference type="EMBL" id="JAKOGI010002118">
    <property type="protein sequence ID" value="KAJ8422884.1"/>
    <property type="molecule type" value="Genomic_DNA"/>
</dbReference>
<feature type="region of interest" description="Disordered" evidence="1">
    <location>
        <begin position="1"/>
        <end position="117"/>
    </location>
</feature>
<name>A0A9Q1JHG8_9CARY</name>
<feature type="compositionally biased region" description="Polar residues" evidence="1">
    <location>
        <begin position="74"/>
        <end position="87"/>
    </location>
</feature>
<sequence>MADAITRQVSEEPWRWRALPSRPLKGNPQQPKGGPSFRLMEHGREVAPSDRSDRLPLGRQGRRAAEEPVARSAQGKTAISATASTPYASHFRRTAGPRFLRQEQTPAPPSPRDEECSTEVVATIAGVYVEEITRTLNLEAHSKCSLSSRDLAFRSPRWCSGEKTPGGFLPLITALWWSRANAIVR</sequence>